<feature type="compositionally biased region" description="Polar residues" evidence="2">
    <location>
        <begin position="279"/>
        <end position="298"/>
    </location>
</feature>
<sequence>MSKRKREEEVESEISKIQNQAIRIKVSRLKARFENGVQQLTVQLKLARGFDRQKMARRIKQAGTDKMKLERLESEVQVLRGFNERKVARNYLLKQCVRTKRIAEAEAFQTLFAGYKIKSTGSVAEGNVLGRLFKSNPVSEVLPGIMKGIREVVGADRPPDATFEKAANLQTADTKRAKTGLVVQSASDTEDQFEGFSDANGEGVPAGSQEDDGLMEAYDSRLAESSEDEDVPGDEIEINGQDHDRDQDPMEITSDEDETNEGEARSIPSGSDDEIGVSKPNSNSAQSTPSLSANTSFLPSLMHGGYYSGSETDDDGEPNGYDPDKAFAAAAAQPRNNRRGQRARQAIAEKKHGARAKHLLKAKGAEGVHGDRQRFIASGRTDPLVRGRSDGWDPKRGAVSSSHDRGSKVARGARPPNRSERRDGLIGDRSSARKGTGGNSAPLGAKARTGKNDSAGKSEKLHPSWEAARKRKMESVSAGPGSFAVVADAVGQLRDMCSAVPMSMHRRRIIYAIRAHHVVSRRDRLNTALLLLELLLEIRFVLRGLRVGGGEGGASPCQAGPVVLPAAEGECKGEESAD</sequence>
<reference evidence="4 5" key="1">
    <citation type="submission" date="2023-08" db="EMBL/GenBank/DDBJ databases">
        <title>Black Yeasts Isolated from many extreme environments.</title>
        <authorList>
            <person name="Coleine C."/>
            <person name="Stajich J.E."/>
            <person name="Selbmann L."/>
        </authorList>
    </citation>
    <scope>NUCLEOTIDE SEQUENCE [LARGE SCALE GENOMIC DNA]</scope>
    <source>
        <strain evidence="4 5">CCFEE 5885</strain>
    </source>
</reference>
<feature type="compositionally biased region" description="Basic and acidic residues" evidence="2">
    <location>
        <begin position="363"/>
        <end position="374"/>
    </location>
</feature>
<feature type="compositionally biased region" description="Basic residues" evidence="2">
    <location>
        <begin position="352"/>
        <end position="361"/>
    </location>
</feature>
<dbReference type="InterPro" id="IPR037393">
    <property type="entry name" value="Bud22/SRFB1"/>
</dbReference>
<evidence type="ECO:0000256" key="2">
    <source>
        <dbReference type="SAM" id="MobiDB-lite"/>
    </source>
</evidence>
<protein>
    <recommendedName>
        <fullName evidence="3">Bud22 domain-containing protein</fullName>
    </recommendedName>
</protein>
<evidence type="ECO:0000313" key="4">
    <source>
        <dbReference type="EMBL" id="KAK5096016.1"/>
    </source>
</evidence>
<evidence type="ECO:0000259" key="3">
    <source>
        <dbReference type="Pfam" id="PF09073"/>
    </source>
</evidence>
<dbReference type="EMBL" id="JAVRRG010000024">
    <property type="protein sequence ID" value="KAK5096016.1"/>
    <property type="molecule type" value="Genomic_DNA"/>
</dbReference>
<feature type="compositionally biased region" description="Basic and acidic residues" evidence="2">
    <location>
        <begin position="450"/>
        <end position="463"/>
    </location>
</feature>
<proteinExistence type="predicted"/>
<name>A0ABR0KGR2_9EURO</name>
<dbReference type="Pfam" id="PF09073">
    <property type="entry name" value="BUD22"/>
    <property type="match status" value="1"/>
</dbReference>
<feature type="domain" description="Bud22" evidence="3">
    <location>
        <begin position="33"/>
        <end position="476"/>
    </location>
</feature>
<keyword evidence="5" id="KW-1185">Reference proteome</keyword>
<accession>A0ABR0KGR2</accession>
<keyword evidence="1" id="KW-0175">Coiled coil</keyword>
<dbReference type="PANTHER" id="PTHR23325">
    <property type="entry name" value="SERUM RESPONSE FACTOR-BINDING"/>
    <property type="match status" value="1"/>
</dbReference>
<organism evidence="4 5">
    <name type="scientific">Lithohypha guttulata</name>
    <dbReference type="NCBI Taxonomy" id="1690604"/>
    <lineage>
        <taxon>Eukaryota</taxon>
        <taxon>Fungi</taxon>
        <taxon>Dikarya</taxon>
        <taxon>Ascomycota</taxon>
        <taxon>Pezizomycotina</taxon>
        <taxon>Eurotiomycetes</taxon>
        <taxon>Chaetothyriomycetidae</taxon>
        <taxon>Chaetothyriales</taxon>
        <taxon>Trichomeriaceae</taxon>
        <taxon>Lithohypha</taxon>
    </lineage>
</organism>
<dbReference type="PANTHER" id="PTHR23325:SF1">
    <property type="entry name" value="SERUM RESPONSE FACTOR-BINDING PROTEIN 1"/>
    <property type="match status" value="1"/>
</dbReference>
<comment type="caution">
    <text evidence="4">The sequence shown here is derived from an EMBL/GenBank/DDBJ whole genome shotgun (WGS) entry which is preliminary data.</text>
</comment>
<dbReference type="InterPro" id="IPR015158">
    <property type="entry name" value="Bud22_dom"/>
</dbReference>
<feature type="compositionally biased region" description="Low complexity" evidence="2">
    <location>
        <begin position="326"/>
        <end position="335"/>
    </location>
</feature>
<evidence type="ECO:0000256" key="1">
    <source>
        <dbReference type="ARBA" id="ARBA00023054"/>
    </source>
</evidence>
<feature type="compositionally biased region" description="Acidic residues" evidence="2">
    <location>
        <begin position="225"/>
        <end position="237"/>
    </location>
</feature>
<feature type="region of interest" description="Disordered" evidence="2">
    <location>
        <begin position="187"/>
        <end position="477"/>
    </location>
</feature>
<feature type="compositionally biased region" description="Basic and acidic residues" evidence="2">
    <location>
        <begin position="383"/>
        <end position="407"/>
    </location>
</feature>
<evidence type="ECO:0000313" key="5">
    <source>
        <dbReference type="Proteomes" id="UP001345013"/>
    </source>
</evidence>
<gene>
    <name evidence="4" type="ORF">LTR24_002715</name>
</gene>
<feature type="compositionally biased region" description="Basic and acidic residues" evidence="2">
    <location>
        <begin position="417"/>
        <end position="426"/>
    </location>
</feature>
<dbReference type="Proteomes" id="UP001345013">
    <property type="component" value="Unassembled WGS sequence"/>
</dbReference>